<dbReference type="EMBL" id="LR215729">
    <property type="protein sequence ID" value="VEV95438.1"/>
    <property type="molecule type" value="Genomic_DNA"/>
</dbReference>
<evidence type="ECO:0000313" key="2">
    <source>
        <dbReference type="EMBL" id="VEV95438.1"/>
    </source>
</evidence>
<organism evidence="2">
    <name type="scientific">Pseudomonas marincola</name>
    <dbReference type="NCBI Taxonomy" id="437900"/>
    <lineage>
        <taxon>Bacteria</taxon>
        <taxon>Pseudomonadati</taxon>
        <taxon>Pseudomonadota</taxon>
        <taxon>Gammaproteobacteria</taxon>
        <taxon>Pseudomonadales</taxon>
        <taxon>Pseudomonadaceae</taxon>
        <taxon>Pseudomonas</taxon>
    </lineage>
</organism>
<dbReference type="AlphaFoldDB" id="A0A653DYA4"/>
<feature type="region of interest" description="Disordered" evidence="1">
    <location>
        <begin position="1"/>
        <end position="58"/>
    </location>
</feature>
<evidence type="ECO:0000256" key="1">
    <source>
        <dbReference type="SAM" id="MobiDB-lite"/>
    </source>
</evidence>
<accession>A0A653DYA4</accession>
<dbReference type="RefSeq" id="WP_150547421.1">
    <property type="nucleotide sequence ID" value="NZ_LR215729.2"/>
</dbReference>
<proteinExistence type="predicted"/>
<feature type="compositionally biased region" description="Polar residues" evidence="1">
    <location>
        <begin position="47"/>
        <end position="57"/>
    </location>
</feature>
<sequence length="119" mass="12494">MRIDAPSLPVSLDRSPRQGTASSAYRQIQQDTQQTAQRPDAVISPAPGSSTSGLQVYSATTASSTTDSLYGRLAATQPDQDYQPRLNNRAAQAIASYSSTAAFVADSDGPQVVGLDLFA</sequence>
<feature type="compositionally biased region" description="Low complexity" evidence="1">
    <location>
        <begin position="26"/>
        <end position="41"/>
    </location>
</feature>
<name>A0A653DYA4_9PSED</name>
<gene>
    <name evidence="2" type="ORF">PMYSY11_0391</name>
</gene>
<reference evidence="2" key="1">
    <citation type="submission" date="2019-02" db="EMBL/GenBank/DDBJ databases">
        <authorList>
            <consortium name="Genoscope - CEA"/>
            <person name="William W."/>
        </authorList>
    </citation>
    <scope>NUCLEOTIDE SEQUENCE [LARGE SCALE GENOMIC DNA]</scope>
    <source>
        <strain evidence="2">YSy11</strain>
    </source>
</reference>
<protein>
    <submittedName>
        <fullName evidence="2">Uncharacterized protein</fullName>
    </submittedName>
</protein>